<dbReference type="InterPro" id="IPR008841">
    <property type="entry name" value="Siphovirus-type_tail_N"/>
</dbReference>
<evidence type="ECO:0000259" key="1">
    <source>
        <dbReference type="Pfam" id="PF05709"/>
    </source>
</evidence>
<sequence>MDKKENYNFLRSFIFNDVDTSHLFQIAKVNIPFLSKDNDFFTVGNTDGKHFRNTKLGEYTISIDGFIISDNSKMTVSQTKDELVKIINTDEPKPLILDVFEDRYFNAIFSGTQEYDATDLKYTPLTLVFDVPDGLAHALYPAGFTNVKSGNINLIYDSEYKKIDKYLKPWVKVLPEKRLNSTVVGADFTTGIPFNYESLSTKGQAWFQIDNFTRRMNPNLKVGDRVVAGITFKSYVDDDNQELAGRIVIQEWGDAPLRKLKTYTKDIPKGTTEWTDFFLDITLTSPDVKGINFQYCAFGSEFSVAWSRPYMYLNPEPTSIIPSVKANSFTLGDGATVTDGADGEVIFTLDGTKTLIKYNTTVKLPKLTDGNTYTISADIKFHSDIVGDVRNIRLSYNYLPGGQPELQTTTPIADTTKDKWIKIKGTKTINYGSVQPESWYLLLRDMMTANTITGTISLKNIKIVEDTLVYVPSEAQYNENITIQNNGTYKSYPTYHFSMNSDNGFCGLVDGKGNVLQFGYPAEQDYIEKTRLETVKWWTFWGNTLPPEFKLNQDFVSSYPNYGGNLDTPNTFDGSLDMTKDPDAVVPVFGDGVDKYWHGPAMTAPITPPSDNDRTHNFTANIRFTFYFDKLLEAMGRMEINLVDTTGAYVMGVVFRDSAKNNDNIYMELIYQGKILKTYNIDKKKFQYGWREINFERWNDKITWRLCSILEIDSKNDNVRVKDEYKYVHNVENKQQIMSFGTWFMQWKDTKPITMGITDAKMRWRDTPYLQDVKNVFRNGDLVTIDTATRTLYVNGTPNGVLNTLGNDWEKFVLPIGETIIKPVFSDFALTPEVSVSVNERYL</sequence>
<evidence type="ECO:0000313" key="4">
    <source>
        <dbReference type="Proteomes" id="UP000018810"/>
    </source>
</evidence>
<dbReference type="Pfam" id="PF05709">
    <property type="entry name" value="Sipho_tail"/>
    <property type="match status" value="1"/>
</dbReference>
<protein>
    <submittedName>
        <fullName evidence="3">Tail component</fullName>
    </submittedName>
</protein>
<reference evidence="3 4" key="1">
    <citation type="journal article" date="2014" name="Virus Genes">
        <title>Genome analysis of Enterococcus faecalis bacteriophage IME-EF3 harboring a putative metallo-beta-lactamase gene.</title>
        <authorList>
            <person name="Li X."/>
            <person name="Ding P."/>
            <person name="Han C."/>
            <person name="Fan H."/>
            <person name="Wang Y."/>
            <person name="Mi Z."/>
            <person name="Feng F."/>
            <person name="Tong Y."/>
        </authorList>
    </citation>
    <scope>NUCLEOTIDE SEQUENCE [LARGE SCALE GENOMIC DNA]</scope>
</reference>
<dbReference type="Proteomes" id="UP000018810">
    <property type="component" value="Segment"/>
</dbReference>
<dbReference type="EMBL" id="KF728385">
    <property type="protein sequence ID" value="AHB79798.1"/>
    <property type="molecule type" value="Genomic_DNA"/>
</dbReference>
<organism evidence="3 4">
    <name type="scientific">Enterococcus phage IME_EF3</name>
    <dbReference type="NCBI Taxonomy" id="1416012"/>
    <lineage>
        <taxon>Viruses</taxon>
        <taxon>Duplodnaviria</taxon>
        <taxon>Heunggongvirae</taxon>
        <taxon>Uroviricota</taxon>
        <taxon>Caudoviricetes</taxon>
        <taxon>Efquatrovirus</taxon>
        <taxon>Efquatrovirus EF3</taxon>
    </lineage>
</organism>
<dbReference type="Pfam" id="PF21869">
    <property type="entry name" value="Dit-like_CBM2"/>
    <property type="match status" value="1"/>
</dbReference>
<dbReference type="NCBIfam" id="TIGR01633">
    <property type="entry name" value="phi3626_gp14_N"/>
    <property type="match status" value="1"/>
</dbReference>
<dbReference type="RefSeq" id="YP_009008952.1">
    <property type="nucleotide sequence ID" value="NC_023595.2"/>
</dbReference>
<feature type="domain" description="Siphovirus-type tail component RIFT-related" evidence="1">
    <location>
        <begin position="29"/>
        <end position="119"/>
    </location>
</feature>
<name>V5URJ5_9CAUD</name>
<dbReference type="Gene3D" id="2.60.120.260">
    <property type="entry name" value="Galactose-binding domain-like"/>
    <property type="match status" value="1"/>
</dbReference>
<proteinExistence type="predicted"/>
<dbReference type="InterPro" id="IPR054064">
    <property type="entry name" value="Dit-like_CBM2"/>
</dbReference>
<keyword evidence="4" id="KW-1185">Reference proteome</keyword>
<dbReference type="GeneID" id="18500595"/>
<feature type="domain" description="Distal tail component second carbohydrate binding" evidence="2">
    <location>
        <begin position="535"/>
        <end position="764"/>
    </location>
</feature>
<dbReference type="OrthoDB" id="424at10239"/>
<evidence type="ECO:0000313" key="3">
    <source>
        <dbReference type="EMBL" id="AHB79798.1"/>
    </source>
</evidence>
<dbReference type="InterPro" id="IPR006520">
    <property type="entry name" value="Dit_BPSPP_N"/>
</dbReference>
<evidence type="ECO:0000259" key="2">
    <source>
        <dbReference type="Pfam" id="PF21869"/>
    </source>
</evidence>
<dbReference type="KEGG" id="vg:18500595"/>
<accession>V5URJ5</accession>
<dbReference type="Gene3D" id="2.40.30.200">
    <property type="match status" value="1"/>
</dbReference>